<evidence type="ECO:0000259" key="2">
    <source>
        <dbReference type="PROSITE" id="PS51704"/>
    </source>
</evidence>
<feature type="domain" description="GP-PDE" evidence="2">
    <location>
        <begin position="41"/>
        <end position="283"/>
    </location>
</feature>
<dbReference type="RefSeq" id="WP_390357424.1">
    <property type="nucleotide sequence ID" value="NZ_JBHUIZ010000015.1"/>
</dbReference>
<feature type="signal peptide" evidence="1">
    <location>
        <begin position="1"/>
        <end position="26"/>
    </location>
</feature>
<dbReference type="SUPFAM" id="SSF51695">
    <property type="entry name" value="PLC-like phosphodiesterases"/>
    <property type="match status" value="1"/>
</dbReference>
<protein>
    <submittedName>
        <fullName evidence="3">Glycerophosphodiester phosphodiesterase family protein</fullName>
    </submittedName>
</protein>
<dbReference type="EMBL" id="JAWDIP010000003">
    <property type="protein sequence ID" value="MDY0393810.1"/>
    <property type="molecule type" value="Genomic_DNA"/>
</dbReference>
<accession>A0ABU5C3Q3</accession>
<evidence type="ECO:0000313" key="3">
    <source>
        <dbReference type="EMBL" id="MDY0393810.1"/>
    </source>
</evidence>
<reference evidence="3 4" key="1">
    <citation type="submission" date="2023-10" db="EMBL/GenBank/DDBJ databases">
        <title>Virgibacillus halophilus 5B73C genome.</title>
        <authorList>
            <person name="Miliotis G."/>
            <person name="Sengupta P."/>
            <person name="Hameed A."/>
            <person name="Chuvochina M."/>
            <person name="Mcdonagh F."/>
            <person name="Simpson A.C."/>
            <person name="Singh N.K."/>
            <person name="Rekha P.D."/>
            <person name="Raman K."/>
            <person name="Hugenholtz P."/>
            <person name="Venkateswaran K."/>
        </authorList>
    </citation>
    <scope>NUCLEOTIDE SEQUENCE [LARGE SCALE GENOMIC DNA]</scope>
    <source>
        <strain evidence="3 4">5B73C</strain>
    </source>
</reference>
<dbReference type="PANTHER" id="PTHR46211:SF14">
    <property type="entry name" value="GLYCEROPHOSPHODIESTER PHOSPHODIESTERASE"/>
    <property type="match status" value="1"/>
</dbReference>
<proteinExistence type="predicted"/>
<evidence type="ECO:0000256" key="1">
    <source>
        <dbReference type="SAM" id="SignalP"/>
    </source>
</evidence>
<dbReference type="Proteomes" id="UP001281447">
    <property type="component" value="Unassembled WGS sequence"/>
</dbReference>
<dbReference type="PROSITE" id="PS51704">
    <property type="entry name" value="GP_PDE"/>
    <property type="match status" value="1"/>
</dbReference>
<keyword evidence="4" id="KW-1185">Reference proteome</keyword>
<dbReference type="PANTHER" id="PTHR46211">
    <property type="entry name" value="GLYCEROPHOSPHORYL DIESTER PHOSPHODIESTERASE"/>
    <property type="match status" value="1"/>
</dbReference>
<dbReference type="Pfam" id="PF22888">
    <property type="entry name" value="FIMAH"/>
    <property type="match status" value="1"/>
</dbReference>
<dbReference type="InterPro" id="IPR054470">
    <property type="entry name" value="FIMAH_dom"/>
</dbReference>
<dbReference type="CDD" id="cd08566">
    <property type="entry name" value="GDPD_AtGDE_like"/>
    <property type="match status" value="1"/>
</dbReference>
<gene>
    <name evidence="3" type="ORF">RWE15_04255</name>
</gene>
<dbReference type="InterPro" id="IPR030395">
    <property type="entry name" value="GP_PDE_dom"/>
</dbReference>
<evidence type="ECO:0000313" key="4">
    <source>
        <dbReference type="Proteomes" id="UP001281447"/>
    </source>
</evidence>
<sequence>MKRKFWMLSIVSIFVLSFAFNHVAHAESAGKADEWLGSDKTEISAHRGAHVAVPENTAEAMKWAGLLGYGFVEIDIQETKDGQYVLMHDANIDRTTTGSGNIKDLTLKEIKSYNVVDADGNETNYKVPTLGEALEEAHKYNLGVNFDGSKGDWDSKQFVDDVMRIAEENDVLDHSFFVLSNKNIRDQFNAWYPEATVTFLGDAVKNVDEDMKELKKYDSAIYTTSIHNIDKAAAEKIKEENLKLHVYKVDSAETYAKAMEIKPRLIETDVIVPDGVEKLVVLVVQLNKEGVIKDAQAFRTLKMHLEAIKHFVKSGKDDKAVKHLKNFNKLLDHLISNKIISETTYNTLHINADILINQKK</sequence>
<comment type="caution">
    <text evidence="3">The sequence shown here is derived from an EMBL/GenBank/DDBJ whole genome shotgun (WGS) entry which is preliminary data.</text>
</comment>
<dbReference type="Pfam" id="PF03009">
    <property type="entry name" value="GDPD"/>
    <property type="match status" value="1"/>
</dbReference>
<organism evidence="3 4">
    <name type="scientific">Tigheibacillus halophilus</name>
    <dbReference type="NCBI Taxonomy" id="361280"/>
    <lineage>
        <taxon>Bacteria</taxon>
        <taxon>Bacillati</taxon>
        <taxon>Bacillota</taxon>
        <taxon>Bacilli</taxon>
        <taxon>Bacillales</taxon>
        <taxon>Bacillaceae</taxon>
        <taxon>Tigheibacillus</taxon>
    </lineage>
</organism>
<feature type="chain" id="PRO_5045568330" evidence="1">
    <location>
        <begin position="27"/>
        <end position="360"/>
    </location>
</feature>
<name>A0ABU5C3Q3_9BACI</name>
<dbReference type="InterPro" id="IPR017946">
    <property type="entry name" value="PLC-like_Pdiesterase_TIM-brl"/>
</dbReference>
<dbReference type="Gene3D" id="3.20.20.190">
    <property type="entry name" value="Phosphatidylinositol (PI) phosphodiesterase"/>
    <property type="match status" value="1"/>
</dbReference>
<keyword evidence="1" id="KW-0732">Signal</keyword>